<name>A0A848MS93_ENTMU</name>
<evidence type="ECO:0000259" key="1">
    <source>
        <dbReference type="Pfam" id="PF04313"/>
    </source>
</evidence>
<dbReference type="GO" id="GO:0005524">
    <property type="term" value="F:ATP binding"/>
    <property type="evidence" value="ECO:0007669"/>
    <property type="project" value="UniProtKB-KW"/>
</dbReference>
<dbReference type="InterPro" id="IPR017035">
    <property type="entry name" value="UCP035009_HsdR_All3000-type"/>
</dbReference>
<evidence type="ECO:0000313" key="3">
    <source>
        <dbReference type="Proteomes" id="UP000557857"/>
    </source>
</evidence>
<dbReference type="Pfam" id="PF04313">
    <property type="entry name" value="HSDR_N"/>
    <property type="match status" value="1"/>
</dbReference>
<dbReference type="GO" id="GO:0009307">
    <property type="term" value="P:DNA restriction-modification system"/>
    <property type="evidence" value="ECO:0007669"/>
    <property type="project" value="UniProtKB-KW"/>
</dbReference>
<keyword evidence="2" id="KW-0540">Nuclease</keyword>
<dbReference type="InterPro" id="IPR007409">
    <property type="entry name" value="Restrct_endonuc_type1_HsdR_N"/>
</dbReference>
<proteinExistence type="predicted"/>
<evidence type="ECO:0000313" key="2">
    <source>
        <dbReference type="EMBL" id="NMP57704.1"/>
    </source>
</evidence>
<protein>
    <submittedName>
        <fullName evidence="2">Endonuclease</fullName>
    </submittedName>
</protein>
<keyword evidence="2" id="KW-0378">Hydrolase</keyword>
<dbReference type="Proteomes" id="UP000557857">
    <property type="component" value="Unassembled WGS sequence"/>
</dbReference>
<dbReference type="EMBL" id="JABCAG010000008">
    <property type="protein sequence ID" value="NMP57704.1"/>
    <property type="molecule type" value="Genomic_DNA"/>
</dbReference>
<dbReference type="AlphaFoldDB" id="A0A848MS93"/>
<keyword evidence="2" id="KW-0255">Endonuclease</keyword>
<dbReference type="GO" id="GO:0003677">
    <property type="term" value="F:DNA binding"/>
    <property type="evidence" value="ECO:0007669"/>
    <property type="project" value="UniProtKB-KW"/>
</dbReference>
<dbReference type="RefSeq" id="WP_169058355.1">
    <property type="nucleotide sequence ID" value="NZ_JABCAG010000008.1"/>
</dbReference>
<comment type="caution">
    <text evidence="2">The sequence shown here is derived from an EMBL/GenBank/DDBJ whole genome shotgun (WGS) entry which is preliminary data.</text>
</comment>
<feature type="domain" description="Restriction endonuclease type I HsdR N-terminal" evidence="1">
    <location>
        <begin position="55"/>
        <end position="128"/>
    </location>
</feature>
<organism evidence="2 3">
    <name type="scientific">Enterococcus mundtii</name>
    <dbReference type="NCBI Taxonomy" id="53346"/>
    <lineage>
        <taxon>Bacteria</taxon>
        <taxon>Bacillati</taxon>
        <taxon>Bacillota</taxon>
        <taxon>Bacilli</taxon>
        <taxon>Lactobacillales</taxon>
        <taxon>Enterococcaceae</taxon>
        <taxon>Enterococcus</taxon>
    </lineage>
</organism>
<sequence>MELEKFQDNLKQLGKRVIELKDSIGTEEATKTSLIMPFFATLGYDLFNPTEFVPEFTADVGIKKGEKVDYAIVLDRKPTILIEAKSINQQLTKHDSQLFRYFGTTTSKFGILTNGEEYKFFTDLDEPNKMDLTPFLTINITKIKDNQIPELAKFHKDNFDVDKITSSAAELKYLSSLKSYLTSELNEPSDNFVKYLLGEIYEGMKTKQTIEKFKPIIKKGMNQFIAEKVNDKLSAALKTSVITDENEAKSQSDTTDESDSEVITTPEELEAYTICKVVLKDTIPLNRLFYRDNRSYFNILLDDNIRKWILRVRFNSSGMKIELNDDNKTIYELSEPMDIYNLSKEMINVVNKFL</sequence>
<gene>
    <name evidence="2" type="ORF">HI921_04345</name>
</gene>
<reference evidence="2 3" key="1">
    <citation type="submission" date="2020-04" db="EMBL/GenBank/DDBJ databases">
        <authorList>
            <person name="Abaymova A."/>
            <person name="Teymurazov M."/>
            <person name="Tazyna O."/>
            <person name="Chatushin Y."/>
            <person name="Svetoch E."/>
            <person name="Pereligyn V."/>
            <person name="Pohylenko V."/>
            <person name="Platonov M."/>
            <person name="Kartsev N."/>
            <person name="Skryabin Y."/>
            <person name="Sizova A."/>
            <person name="Solomentsev V."/>
            <person name="Kislichkina A."/>
            <person name="Bogun A."/>
        </authorList>
    </citation>
    <scope>NUCLEOTIDE SEQUENCE [LARGE SCALE GENOMIC DNA]</scope>
    <source>
        <strain evidence="3">SCPM-O-B-8398 (E28)</strain>
    </source>
</reference>
<dbReference type="GO" id="GO:0009035">
    <property type="term" value="F:type I site-specific deoxyribonuclease activity"/>
    <property type="evidence" value="ECO:0007669"/>
    <property type="project" value="UniProtKB-EC"/>
</dbReference>
<dbReference type="PIRSF" id="PIRSF035009">
    <property type="entry name" value="UCP035009_HSDR_N"/>
    <property type="match status" value="1"/>
</dbReference>
<accession>A0A848MS93</accession>